<keyword evidence="2" id="KW-1185">Reference proteome</keyword>
<dbReference type="RefSeq" id="WP_211422227.1">
    <property type="nucleotide sequence ID" value="NZ_CP072642.1"/>
</dbReference>
<name>A0ABX8B1C7_9BACT</name>
<sequence>MKTSEMKLVVIITEDELEPRLTKEILALGARGYTASRVRGEGWHGARKSEWEGENVRIETIVPEPIANSILAHIADRYLPHYATVVYMQTVSILRVEKFT</sequence>
<dbReference type="EMBL" id="CP072642">
    <property type="protein sequence ID" value="QUV93892.1"/>
    <property type="molecule type" value="Genomic_DNA"/>
</dbReference>
<dbReference type="Proteomes" id="UP000677668">
    <property type="component" value="Chromosome 1"/>
</dbReference>
<dbReference type="SUPFAM" id="SSF54913">
    <property type="entry name" value="GlnB-like"/>
    <property type="match status" value="1"/>
</dbReference>
<dbReference type="InterPro" id="IPR011322">
    <property type="entry name" value="N-reg_PII-like_a/b"/>
</dbReference>
<dbReference type="InterPro" id="IPR015867">
    <property type="entry name" value="N-reg_PII/ATP_PRibTrfase_C"/>
</dbReference>
<accession>A0ABX8B1C7</accession>
<protein>
    <submittedName>
        <fullName evidence="1">Transcriptional regulator</fullName>
    </submittedName>
</protein>
<dbReference type="PROSITE" id="PS51343">
    <property type="entry name" value="PII_GLNB_DOM"/>
    <property type="match status" value="1"/>
</dbReference>
<reference evidence="1 2" key="1">
    <citation type="submission" date="2021-03" db="EMBL/GenBank/DDBJ databases">
        <title>Genomic and phenotypic characterization of Chloracidobacterium isolates provides evidence for multiple species.</title>
        <authorList>
            <person name="Saini M.K."/>
            <person name="Costas A.M.G."/>
            <person name="Tank M."/>
            <person name="Bryant D.A."/>
        </authorList>
    </citation>
    <scope>NUCLEOTIDE SEQUENCE [LARGE SCALE GENOMIC DNA]</scope>
    <source>
        <strain evidence="1 2">N</strain>
    </source>
</reference>
<dbReference type="Pfam" id="PF00543">
    <property type="entry name" value="P-II"/>
    <property type="match status" value="1"/>
</dbReference>
<dbReference type="Gene3D" id="3.30.70.120">
    <property type="match status" value="1"/>
</dbReference>
<evidence type="ECO:0000313" key="2">
    <source>
        <dbReference type="Proteomes" id="UP000677668"/>
    </source>
</evidence>
<proteinExistence type="predicted"/>
<gene>
    <name evidence="1" type="ORF">J8C05_00025</name>
</gene>
<organism evidence="1 2">
    <name type="scientific">Chloracidobacterium sp. N</name>
    <dbReference type="NCBI Taxonomy" id="2821540"/>
    <lineage>
        <taxon>Bacteria</taxon>
        <taxon>Pseudomonadati</taxon>
        <taxon>Acidobacteriota</taxon>
        <taxon>Terriglobia</taxon>
        <taxon>Terriglobales</taxon>
        <taxon>Acidobacteriaceae</taxon>
        <taxon>Chloracidobacterium</taxon>
        <taxon>Chloracidobacterium aggregatum</taxon>
    </lineage>
</organism>
<dbReference type="InterPro" id="IPR002187">
    <property type="entry name" value="N-reg_PII"/>
</dbReference>
<evidence type="ECO:0000313" key="1">
    <source>
        <dbReference type="EMBL" id="QUV93892.1"/>
    </source>
</evidence>